<dbReference type="GO" id="GO:0003677">
    <property type="term" value="F:DNA binding"/>
    <property type="evidence" value="ECO:0007669"/>
    <property type="project" value="UniProtKB-KW"/>
</dbReference>
<dbReference type="PANTHER" id="PTHR21677">
    <property type="entry name" value="CRAMPED PROTEIN"/>
    <property type="match status" value="1"/>
</dbReference>
<dbReference type="RefSeq" id="XP_026659706.2">
    <property type="nucleotide sequence ID" value="XM_026803905.2"/>
</dbReference>
<dbReference type="InterPro" id="IPR055315">
    <property type="entry name" value="Cramped-like"/>
</dbReference>
<evidence type="ECO:0000313" key="7">
    <source>
        <dbReference type="RefSeq" id="XP_008786448.2"/>
    </source>
</evidence>
<feature type="region of interest" description="Disordered" evidence="3">
    <location>
        <begin position="1"/>
        <end position="69"/>
    </location>
</feature>
<dbReference type="RefSeq" id="XP_008786448.2">
    <property type="nucleotide sequence ID" value="XM_008788226.4"/>
</dbReference>
<dbReference type="OrthoDB" id="745018at2759"/>
<evidence type="ECO:0000313" key="10">
    <source>
        <dbReference type="RefSeq" id="XP_038986389.1"/>
    </source>
</evidence>
<dbReference type="RefSeq" id="XP_008786422.2">
    <property type="nucleotide sequence ID" value="XM_008788200.4"/>
</dbReference>
<dbReference type="GeneID" id="103704772"/>
<dbReference type="RefSeq" id="XP_008786441.2">
    <property type="nucleotide sequence ID" value="XM_008788219.4"/>
</dbReference>
<evidence type="ECO:0000313" key="5">
    <source>
        <dbReference type="RefSeq" id="XP_008786422.2"/>
    </source>
</evidence>
<keyword evidence="2" id="KW-0539">Nucleus</keyword>
<gene>
    <name evidence="5 6 7 8 9 10" type="primary">LOC103704772</name>
</gene>
<dbReference type="Proteomes" id="UP000228380">
    <property type="component" value="Chromosome 9"/>
</dbReference>
<dbReference type="GO" id="GO:0005634">
    <property type="term" value="C:nucleus"/>
    <property type="evidence" value="ECO:0007669"/>
    <property type="project" value="TreeGrafter"/>
</dbReference>
<reference evidence="5 6" key="2">
    <citation type="submission" date="2025-04" db="UniProtKB">
        <authorList>
            <consortium name="RefSeq"/>
        </authorList>
    </citation>
    <scope>IDENTIFICATION</scope>
    <source>
        <tissue evidence="5 6">Young leaves</tissue>
    </source>
</reference>
<keyword evidence="4" id="KW-1185">Reference proteome</keyword>
<dbReference type="AlphaFoldDB" id="A0A8B7BVX3"/>
<protein>
    <submittedName>
        <fullName evidence="5 6">TSL-kinase interacting protein 1 isoform X1</fullName>
    </submittedName>
</protein>
<evidence type="ECO:0000256" key="1">
    <source>
        <dbReference type="ARBA" id="ARBA00023125"/>
    </source>
</evidence>
<dbReference type="RefSeq" id="XP_026659717.2">
    <property type="nucleotide sequence ID" value="XM_026803916.2"/>
</dbReference>
<dbReference type="GO" id="GO:0003682">
    <property type="term" value="F:chromatin binding"/>
    <property type="evidence" value="ECO:0007669"/>
    <property type="project" value="InterPro"/>
</dbReference>
<dbReference type="GO" id="GO:0007389">
    <property type="term" value="P:pattern specification process"/>
    <property type="evidence" value="ECO:0007669"/>
    <property type="project" value="TreeGrafter"/>
</dbReference>
<sequence length="496" mass="54016">MMTGGKQPKTTIGAHRKNGLGCTKSVTTKTAKQRQKTTGEKNSPEQPSPLQTKVMQTSLQETTPGSSRLASKQCLQCSEKLKMQLFPIDEVTRKGVEQGQHNPYLELIITTRKKISSVVKHLNVKWGSSKFASGELMLFPYNAQIDTLASHRRWTIKDSDTTAAAVYASIGKPAIFRLRYGWFSNSEPTTGGIHLTPLHSEDNLQTKEILPMNITEAKAPPYPVSSMENEPVDTDNSLNQVPVAALVLDKSVQAVKENLGKSDVLSWADCQCNISVGALLSEASPTSDANFCHPLPAQKNSSLQQNPITCDSFDAALASLVACHQTTNQSTQVPRSSIWDAEETRHAFPFHKITPNNNDPASSKDALMPTCIGSNSMGLNDMLGTRVGHASADHVCQEPATNRQIHTNSDAIPEPAAGLQPNAQDNANKESIKSSEPQIEALRNSDFGRVDIYWPESLGTLEYIATCSRQINSGDTLNLGASFDTSLDSFQNFSIF</sequence>
<feature type="compositionally biased region" description="Polar residues" evidence="3">
    <location>
        <begin position="44"/>
        <end position="69"/>
    </location>
</feature>
<dbReference type="RefSeq" id="XP_038986389.1">
    <property type="nucleotide sequence ID" value="XM_039130461.1"/>
</dbReference>
<feature type="region of interest" description="Disordered" evidence="3">
    <location>
        <begin position="411"/>
        <end position="437"/>
    </location>
</feature>
<proteinExistence type="predicted"/>
<evidence type="ECO:0000313" key="6">
    <source>
        <dbReference type="RefSeq" id="XP_008786441.2"/>
    </source>
</evidence>
<evidence type="ECO:0000313" key="8">
    <source>
        <dbReference type="RefSeq" id="XP_026659706.2"/>
    </source>
</evidence>
<organism evidence="4 7">
    <name type="scientific">Phoenix dactylifera</name>
    <name type="common">Date palm</name>
    <dbReference type="NCBI Taxonomy" id="42345"/>
    <lineage>
        <taxon>Eukaryota</taxon>
        <taxon>Viridiplantae</taxon>
        <taxon>Streptophyta</taxon>
        <taxon>Embryophyta</taxon>
        <taxon>Tracheophyta</taxon>
        <taxon>Spermatophyta</taxon>
        <taxon>Magnoliopsida</taxon>
        <taxon>Liliopsida</taxon>
        <taxon>Arecaceae</taxon>
        <taxon>Coryphoideae</taxon>
        <taxon>Phoeniceae</taxon>
        <taxon>Phoenix</taxon>
    </lineage>
</organism>
<accession>A0A8B7BVX3</accession>
<evidence type="ECO:0000313" key="9">
    <source>
        <dbReference type="RefSeq" id="XP_026659717.2"/>
    </source>
</evidence>
<name>A0A8B7BVX3_PHODC</name>
<evidence type="ECO:0000313" key="4">
    <source>
        <dbReference type="Proteomes" id="UP000228380"/>
    </source>
</evidence>
<dbReference type="PANTHER" id="PTHR21677:SF1">
    <property type="entry name" value="PROTEIN CRAMPED-LIKE"/>
    <property type="match status" value="1"/>
</dbReference>
<keyword evidence="1" id="KW-0238">DNA-binding</keyword>
<evidence type="ECO:0000256" key="3">
    <source>
        <dbReference type="SAM" id="MobiDB-lite"/>
    </source>
</evidence>
<evidence type="ECO:0000256" key="2">
    <source>
        <dbReference type="ARBA" id="ARBA00023242"/>
    </source>
</evidence>
<dbReference type="KEGG" id="pda:103704772"/>
<reference evidence="4" key="1">
    <citation type="journal article" date="2019" name="Nat. Commun.">
        <title>Genome-wide association mapping of date palm fruit traits.</title>
        <authorList>
            <person name="Hazzouri K.M."/>
            <person name="Gros-Balthazard M."/>
            <person name="Flowers J.M."/>
            <person name="Copetti D."/>
            <person name="Lemansour A."/>
            <person name="Lebrun M."/>
            <person name="Masmoudi K."/>
            <person name="Ferrand S."/>
            <person name="Dhar M.I."/>
            <person name="Fresquez Z.A."/>
            <person name="Rosas U."/>
            <person name="Zhang J."/>
            <person name="Talag J."/>
            <person name="Lee S."/>
            <person name="Kudrna D."/>
            <person name="Powell R.F."/>
            <person name="Leitch I.J."/>
            <person name="Krueger R.R."/>
            <person name="Wing R.A."/>
            <person name="Amiri K.M.A."/>
            <person name="Purugganan M.D."/>
        </authorList>
    </citation>
    <scope>NUCLEOTIDE SEQUENCE [LARGE SCALE GENOMIC DNA]</scope>
    <source>
        <strain evidence="4">cv. Khalas</strain>
    </source>
</reference>